<evidence type="ECO:0000259" key="8">
    <source>
        <dbReference type="Pfam" id="PF13807"/>
    </source>
</evidence>
<evidence type="ECO:0000256" key="3">
    <source>
        <dbReference type="ARBA" id="ARBA00022692"/>
    </source>
</evidence>
<dbReference type="PANTHER" id="PTHR32309">
    <property type="entry name" value="TYROSINE-PROTEIN KINASE"/>
    <property type="match status" value="1"/>
</dbReference>
<dbReference type="InterPro" id="IPR050445">
    <property type="entry name" value="Bact_polysacc_biosynth/exp"/>
</dbReference>
<evidence type="ECO:0000259" key="7">
    <source>
        <dbReference type="Pfam" id="PF02706"/>
    </source>
</evidence>
<organism evidence="9 10">
    <name type="scientific">Parahaliea maris</name>
    <dbReference type="NCBI Taxonomy" id="2716870"/>
    <lineage>
        <taxon>Bacteria</taxon>
        <taxon>Pseudomonadati</taxon>
        <taxon>Pseudomonadota</taxon>
        <taxon>Gammaproteobacteria</taxon>
        <taxon>Cellvibrionales</taxon>
        <taxon>Halieaceae</taxon>
        <taxon>Parahaliea</taxon>
    </lineage>
</organism>
<reference evidence="9 10" key="1">
    <citation type="submission" date="2019-08" db="EMBL/GenBank/DDBJ databases">
        <title>Parahaliea maris sp. nov., isolated from the surface seawater.</title>
        <authorList>
            <person name="Liu Y."/>
        </authorList>
    </citation>
    <scope>NUCLEOTIDE SEQUENCE [LARGE SCALE GENOMIC DNA]</scope>
    <source>
        <strain evidence="9 10">HSLHS9</strain>
    </source>
</reference>
<keyword evidence="2" id="KW-1003">Cell membrane</keyword>
<protein>
    <recommendedName>
        <fullName evidence="11">Chain-length determining protein</fullName>
    </recommendedName>
</protein>
<accession>A0A5C8ZT29</accession>
<keyword evidence="3 6" id="KW-0812">Transmembrane</keyword>
<feature type="transmembrane region" description="Helical" evidence="6">
    <location>
        <begin position="30"/>
        <end position="51"/>
    </location>
</feature>
<dbReference type="EMBL" id="VRZA01000007">
    <property type="protein sequence ID" value="TXS90840.1"/>
    <property type="molecule type" value="Genomic_DNA"/>
</dbReference>
<dbReference type="InterPro" id="IPR032807">
    <property type="entry name" value="GNVR"/>
</dbReference>
<evidence type="ECO:0000313" key="9">
    <source>
        <dbReference type="EMBL" id="TXS90840.1"/>
    </source>
</evidence>
<gene>
    <name evidence="9" type="ORF">FV139_17880</name>
</gene>
<feature type="domain" description="Polysaccharide chain length determinant N-terminal" evidence="7">
    <location>
        <begin position="14"/>
        <end position="81"/>
    </location>
</feature>
<dbReference type="RefSeq" id="WP_148069838.1">
    <property type="nucleotide sequence ID" value="NZ_VRZA01000007.1"/>
</dbReference>
<keyword evidence="10" id="KW-1185">Reference proteome</keyword>
<evidence type="ECO:0000256" key="2">
    <source>
        <dbReference type="ARBA" id="ARBA00022475"/>
    </source>
</evidence>
<feature type="domain" description="Tyrosine-protein kinase G-rich" evidence="8">
    <location>
        <begin position="359"/>
        <end position="404"/>
    </location>
</feature>
<keyword evidence="5 6" id="KW-0472">Membrane</keyword>
<dbReference type="PANTHER" id="PTHR32309:SF13">
    <property type="entry name" value="FERRIC ENTEROBACTIN TRANSPORT PROTEIN FEPE"/>
    <property type="match status" value="1"/>
</dbReference>
<keyword evidence="4 6" id="KW-1133">Transmembrane helix</keyword>
<sequence length="418" mass="46089">MTNDGSQAELYRDDEIDLFELVEGLWARKWLIMGITGAATVAGLITALLLSPSYQASTQVRPPDLSDLAQLSELEIVEITPTEAFARGLNELNSQHGRMRTFDAVRDSSPQDLGDEEWNWRTLSEHINITPDKGNNFATVSYTNGDAEFSAAVVNQLIETANQLATQTLVEEVKTSLQTKASLLQQRIEQEIALEARSKQDRITQLQERDKLKALILKDQIAALRTKEEQLRLDRIAQLTEALSVAQSLGLEEPQFIAQLGAGTGNSLAIRADIEGEGDPLYLRGARMLKAEIAALKQRSSNDFTNPDIRNLESDLAMLEYNREVEVLQARADDTAFIVGIRDMRTELNQLKSYLKQDFSGVRVLKLDEPAVAPDRPIKPRKSLIVAASLVAGGMLGVLVALIMNAAANRRRALGGQG</sequence>
<dbReference type="AlphaFoldDB" id="A0A5C8ZT29"/>
<feature type="transmembrane region" description="Helical" evidence="6">
    <location>
        <begin position="384"/>
        <end position="408"/>
    </location>
</feature>
<evidence type="ECO:0000256" key="1">
    <source>
        <dbReference type="ARBA" id="ARBA00004651"/>
    </source>
</evidence>
<proteinExistence type="predicted"/>
<comment type="caution">
    <text evidence="9">The sequence shown here is derived from an EMBL/GenBank/DDBJ whole genome shotgun (WGS) entry which is preliminary data.</text>
</comment>
<name>A0A5C8ZT29_9GAMM</name>
<dbReference type="Pfam" id="PF02706">
    <property type="entry name" value="Wzz"/>
    <property type="match status" value="1"/>
</dbReference>
<evidence type="ECO:0000256" key="6">
    <source>
        <dbReference type="SAM" id="Phobius"/>
    </source>
</evidence>
<evidence type="ECO:0000256" key="5">
    <source>
        <dbReference type="ARBA" id="ARBA00023136"/>
    </source>
</evidence>
<dbReference type="GO" id="GO:0005886">
    <property type="term" value="C:plasma membrane"/>
    <property type="evidence" value="ECO:0007669"/>
    <property type="project" value="UniProtKB-SubCell"/>
</dbReference>
<dbReference type="Proteomes" id="UP000321039">
    <property type="component" value="Unassembled WGS sequence"/>
</dbReference>
<dbReference type="InterPro" id="IPR003856">
    <property type="entry name" value="LPS_length_determ_N"/>
</dbReference>
<dbReference type="Pfam" id="PF13807">
    <property type="entry name" value="GNVR"/>
    <property type="match status" value="1"/>
</dbReference>
<dbReference type="Gene3D" id="3.30.1890.10">
    <property type="entry name" value="FepE-like"/>
    <property type="match status" value="2"/>
</dbReference>
<dbReference type="GO" id="GO:0004713">
    <property type="term" value="F:protein tyrosine kinase activity"/>
    <property type="evidence" value="ECO:0007669"/>
    <property type="project" value="TreeGrafter"/>
</dbReference>
<evidence type="ECO:0000256" key="4">
    <source>
        <dbReference type="ARBA" id="ARBA00022989"/>
    </source>
</evidence>
<dbReference type="SUPFAM" id="SSF160355">
    <property type="entry name" value="Bacterial polysaccharide co-polymerase-like"/>
    <property type="match status" value="2"/>
</dbReference>
<comment type="subcellular location">
    <subcellularLocation>
        <location evidence="1">Cell membrane</location>
        <topology evidence="1">Multi-pass membrane protein</topology>
    </subcellularLocation>
</comment>
<evidence type="ECO:0008006" key="11">
    <source>
        <dbReference type="Google" id="ProtNLM"/>
    </source>
</evidence>
<evidence type="ECO:0000313" key="10">
    <source>
        <dbReference type="Proteomes" id="UP000321039"/>
    </source>
</evidence>